<dbReference type="AlphaFoldDB" id="A0A3S5ADG6"/>
<comment type="caution">
    <text evidence="2">The sequence shown here is derived from an EMBL/GenBank/DDBJ whole genome shotgun (WGS) entry which is preliminary data.</text>
</comment>
<evidence type="ECO:0000256" key="1">
    <source>
        <dbReference type="SAM" id="MobiDB-lite"/>
    </source>
</evidence>
<accession>A0A3S5ADG6</accession>
<reference evidence="2" key="1">
    <citation type="submission" date="2018-11" db="EMBL/GenBank/DDBJ databases">
        <authorList>
            <consortium name="Pathogen Informatics"/>
        </authorList>
    </citation>
    <scope>NUCLEOTIDE SEQUENCE</scope>
</reference>
<organism evidence="2 3">
    <name type="scientific">Protopolystoma xenopodis</name>
    <dbReference type="NCBI Taxonomy" id="117903"/>
    <lineage>
        <taxon>Eukaryota</taxon>
        <taxon>Metazoa</taxon>
        <taxon>Spiralia</taxon>
        <taxon>Lophotrochozoa</taxon>
        <taxon>Platyhelminthes</taxon>
        <taxon>Monogenea</taxon>
        <taxon>Polyopisthocotylea</taxon>
        <taxon>Polystomatidea</taxon>
        <taxon>Polystomatidae</taxon>
        <taxon>Protopolystoma</taxon>
    </lineage>
</organism>
<feature type="region of interest" description="Disordered" evidence="1">
    <location>
        <begin position="177"/>
        <end position="199"/>
    </location>
</feature>
<dbReference type="Proteomes" id="UP000784294">
    <property type="component" value="Unassembled WGS sequence"/>
</dbReference>
<proteinExistence type="predicted"/>
<gene>
    <name evidence="2" type="ORF">PXEA_LOCUS11257</name>
</gene>
<dbReference type="EMBL" id="CAAALY010034278">
    <property type="protein sequence ID" value="VEL17817.1"/>
    <property type="molecule type" value="Genomic_DNA"/>
</dbReference>
<evidence type="ECO:0000313" key="3">
    <source>
        <dbReference type="Proteomes" id="UP000784294"/>
    </source>
</evidence>
<keyword evidence="3" id="KW-1185">Reference proteome</keyword>
<protein>
    <submittedName>
        <fullName evidence="2">Uncharacterized protein</fullName>
    </submittedName>
</protein>
<evidence type="ECO:0000313" key="2">
    <source>
        <dbReference type="EMBL" id="VEL17817.1"/>
    </source>
</evidence>
<name>A0A3S5ADG6_9PLAT</name>
<sequence length="199" mass="21067">MSVTTRIHRGRGPIGTNLQSLLPVLPVYEIKDTPTSAFLGGPFLSASDAASEQATGLVYQFFPLSVGTAHQTPVATASTGADRHSDSSVSPSVTCILHLYHRLSACQWALVASYEPPFDASLSLGPEASSTLLHFASPRPEGVAELFFLSFTPSRALAQSLCDAVRLAVVGLKCASRGQPSRPECATLQRRSNRPATVS</sequence>